<comment type="caution">
    <text evidence="2">The sequence shown here is derived from an EMBL/GenBank/DDBJ whole genome shotgun (WGS) entry which is preliminary data.</text>
</comment>
<keyword evidence="1" id="KW-0732">Signal</keyword>
<dbReference type="GeneID" id="95978029"/>
<protein>
    <submittedName>
        <fullName evidence="2">Uncharacterized protein</fullName>
    </submittedName>
</protein>
<dbReference type="Proteomes" id="UP001562354">
    <property type="component" value="Unassembled WGS sequence"/>
</dbReference>
<evidence type="ECO:0000256" key="1">
    <source>
        <dbReference type="SAM" id="SignalP"/>
    </source>
</evidence>
<evidence type="ECO:0000313" key="2">
    <source>
        <dbReference type="EMBL" id="KAL1306239.1"/>
    </source>
</evidence>
<evidence type="ECO:0000313" key="3">
    <source>
        <dbReference type="Proteomes" id="UP001562354"/>
    </source>
</evidence>
<sequence>MTRFAAIAALALCSNFVFAQNATAVEGNINPADIENLPEPTILGPPIGDVQEIETITYDAASVTASVISQATTATPVATDVSLTVDLSSAVATETNTSTPAIEKRSVIIGDDASDGPAQRSSIMINRRSLSYPIDTSNTPTPNGYTPAFESLQGATQANGYLTYKTLKSYDASACAAACNKISSCVFFNIYYERNPDSNNNPIDVIKCSMYLMFQHNTTATNVGQWRGKFHVVITGSNGYNKAATPVAPDGYSLEIYDSAAVNAPLRDSAGRQYVCSHMQGGLP</sequence>
<proteinExistence type="predicted"/>
<organism evidence="2 3">
    <name type="scientific">Neodothiora populina</name>
    <dbReference type="NCBI Taxonomy" id="2781224"/>
    <lineage>
        <taxon>Eukaryota</taxon>
        <taxon>Fungi</taxon>
        <taxon>Dikarya</taxon>
        <taxon>Ascomycota</taxon>
        <taxon>Pezizomycotina</taxon>
        <taxon>Dothideomycetes</taxon>
        <taxon>Dothideomycetidae</taxon>
        <taxon>Dothideales</taxon>
        <taxon>Dothioraceae</taxon>
        <taxon>Neodothiora</taxon>
    </lineage>
</organism>
<reference evidence="2 3" key="1">
    <citation type="submission" date="2024-07" db="EMBL/GenBank/DDBJ databases">
        <title>Draft sequence of the Neodothiora populina.</title>
        <authorList>
            <person name="Drown D.D."/>
            <person name="Schuette U.S."/>
            <person name="Buechlein A.B."/>
            <person name="Rusch D.R."/>
            <person name="Winton L.W."/>
            <person name="Adams G.A."/>
        </authorList>
    </citation>
    <scope>NUCLEOTIDE SEQUENCE [LARGE SCALE GENOMIC DNA]</scope>
    <source>
        <strain evidence="2 3">CPC 39397</strain>
    </source>
</reference>
<dbReference type="PANTHER" id="PTHR36578:SF1">
    <property type="entry name" value="APPLE DOMAIN-CONTAINING PROTEIN"/>
    <property type="match status" value="1"/>
</dbReference>
<dbReference type="PANTHER" id="PTHR36578">
    <property type="entry name" value="CHROMOSOME 15, WHOLE GENOME SHOTGUN SEQUENCE"/>
    <property type="match status" value="1"/>
</dbReference>
<feature type="signal peptide" evidence="1">
    <location>
        <begin position="1"/>
        <end position="19"/>
    </location>
</feature>
<name>A0ABR3PJD1_9PEZI</name>
<feature type="chain" id="PRO_5046031735" evidence="1">
    <location>
        <begin position="20"/>
        <end position="284"/>
    </location>
</feature>
<gene>
    <name evidence="2" type="ORF">AAFC00_004329</name>
</gene>
<keyword evidence="3" id="KW-1185">Reference proteome</keyword>
<accession>A0ABR3PJD1</accession>
<dbReference type="EMBL" id="JBFMKM010000005">
    <property type="protein sequence ID" value="KAL1306239.1"/>
    <property type="molecule type" value="Genomic_DNA"/>
</dbReference>
<dbReference type="RefSeq" id="XP_069202512.1">
    <property type="nucleotide sequence ID" value="XM_069343958.1"/>
</dbReference>